<evidence type="ECO:0000256" key="4">
    <source>
        <dbReference type="ARBA" id="ARBA00023315"/>
    </source>
</evidence>
<accession>A0AAC9KAN1</accession>
<dbReference type="SUPFAM" id="SSF53474">
    <property type="entry name" value="alpha/beta-Hydrolases"/>
    <property type="match status" value="1"/>
</dbReference>
<dbReference type="GO" id="GO:0005737">
    <property type="term" value="C:cytoplasm"/>
    <property type="evidence" value="ECO:0007669"/>
    <property type="project" value="UniProtKB-SubCell"/>
</dbReference>
<name>A0AAC9KAN1_9PROT</name>
<evidence type="ECO:0000313" key="8">
    <source>
        <dbReference type="Proteomes" id="UP000182373"/>
    </source>
</evidence>
<dbReference type="AlphaFoldDB" id="A0AAC9KAN1"/>
<dbReference type="GO" id="GO:0016746">
    <property type="term" value="F:acyltransferase activity"/>
    <property type="evidence" value="ECO:0007669"/>
    <property type="project" value="UniProtKB-KW"/>
</dbReference>
<dbReference type="Pfam" id="PF07167">
    <property type="entry name" value="PhaC_N"/>
    <property type="match status" value="1"/>
</dbReference>
<evidence type="ECO:0000256" key="5">
    <source>
        <dbReference type="SAM" id="MobiDB-lite"/>
    </source>
</evidence>
<dbReference type="EMBL" id="CP018191">
    <property type="protein sequence ID" value="APH54734.1"/>
    <property type="molecule type" value="Genomic_DNA"/>
</dbReference>
<feature type="domain" description="Poly-beta-hydroxybutyrate polymerase N-terminal" evidence="6">
    <location>
        <begin position="147"/>
        <end position="319"/>
    </location>
</feature>
<dbReference type="PANTHER" id="PTHR36837">
    <property type="entry name" value="POLY(3-HYDROXYALKANOATE) POLYMERASE SUBUNIT PHAC"/>
    <property type="match status" value="1"/>
</dbReference>
<dbReference type="GO" id="GO:0042619">
    <property type="term" value="P:poly-hydroxybutyrate biosynthetic process"/>
    <property type="evidence" value="ECO:0007669"/>
    <property type="project" value="InterPro"/>
</dbReference>
<evidence type="ECO:0000313" key="7">
    <source>
        <dbReference type="EMBL" id="APH54734.1"/>
    </source>
</evidence>
<evidence type="ECO:0000256" key="1">
    <source>
        <dbReference type="ARBA" id="ARBA00004496"/>
    </source>
</evidence>
<organism evidence="7 8">
    <name type="scientific">Granulibacter bethesdensis</name>
    <dbReference type="NCBI Taxonomy" id="364410"/>
    <lineage>
        <taxon>Bacteria</taxon>
        <taxon>Pseudomonadati</taxon>
        <taxon>Pseudomonadota</taxon>
        <taxon>Alphaproteobacteria</taxon>
        <taxon>Acetobacterales</taxon>
        <taxon>Acetobacteraceae</taxon>
        <taxon>Granulibacter</taxon>
    </lineage>
</organism>
<keyword evidence="4 7" id="KW-0012">Acyltransferase</keyword>
<feature type="region of interest" description="Disordered" evidence="5">
    <location>
        <begin position="1"/>
        <end position="26"/>
    </location>
</feature>
<sequence length="640" mass="72185">MGKKRHMQTGRHGPDANAGQQLGGERSHEDIRSVLASIAERSRRLVLDWLARVEQEGPVESLLAGHATDGLPLAEMAPYVMRIGGAFLEMTARLAYDPARLAQAQLGFWRDCLVLWQQGARRMMGLPLQEDLPDVTPVGSAEEARKRDRRFRDPLWRENEVFDFIRQSYLLCARFIQDQIRQVGGMSPDAARKVDFYTRQFIDAMSPANFLLTNPQVLKRTMDTRGENLLRGLNNLLADLERGRGRLRIRMTDIEAFRTGETIATAPGVVVCRNTMMELIQYEPQTDQVLRRPLLIVPPWINKFYILDLQPHNSFIRWATAQGHTVFVISWINPDETLAGKSFDDYMTEGVFTALDEIARLTGERQVNGIGYCLGGTLLGCAAGVLAARGDNRLASTSFLATMLDFCDPGEISVFIDEEQLRDMEARMNRRGYLDGTEMSETFNLLRANDLIWSFVVNHYLMGETPVPFDLLHWNSDGTRMPARMHIFYLRTMYRDNLLVVPDAVVLDGTSIDLSRVTAPAYFLATREDHIAPWRTIYRGMQALGGERRFVLSGAGHVAGIVNPPGIGKYGYWINDSLADEPEEWLANTTEIAGSWWTDWNHWVTALAPEKCDARNVHDHGLGYAPGTYVNDGYIGQGRA</sequence>
<dbReference type="InterPro" id="IPR051321">
    <property type="entry name" value="PHA/PHB_synthase"/>
</dbReference>
<dbReference type="InterPro" id="IPR010963">
    <property type="entry name" value="PHA_synth_I"/>
</dbReference>
<proteinExistence type="predicted"/>
<dbReference type="NCBIfam" id="TIGR01838">
    <property type="entry name" value="PHA_synth_I"/>
    <property type="match status" value="1"/>
</dbReference>
<gene>
    <name evidence="7" type="ORF">GbCGDNIH9_1432</name>
</gene>
<dbReference type="EC" id="2.3.1.-" evidence="7"/>
<dbReference type="InterPro" id="IPR029058">
    <property type="entry name" value="AB_hydrolase_fold"/>
</dbReference>
<evidence type="ECO:0000259" key="6">
    <source>
        <dbReference type="Pfam" id="PF07167"/>
    </source>
</evidence>
<protein>
    <submittedName>
        <fullName evidence="7">Poly(3-hydroxyalkanoate) polymerase</fullName>
        <ecNumber evidence="7">2.3.1.-</ecNumber>
    </submittedName>
</protein>
<dbReference type="Proteomes" id="UP000182373">
    <property type="component" value="Chromosome"/>
</dbReference>
<comment type="subcellular location">
    <subcellularLocation>
        <location evidence="1">Cytoplasm</location>
    </subcellularLocation>
</comment>
<dbReference type="InterPro" id="IPR010941">
    <property type="entry name" value="PhaC_N"/>
</dbReference>
<dbReference type="Gene3D" id="3.40.50.1820">
    <property type="entry name" value="alpha/beta hydrolase"/>
    <property type="match status" value="1"/>
</dbReference>
<keyword evidence="2" id="KW-0963">Cytoplasm</keyword>
<keyword evidence="3 7" id="KW-0808">Transferase</keyword>
<evidence type="ECO:0000256" key="2">
    <source>
        <dbReference type="ARBA" id="ARBA00022490"/>
    </source>
</evidence>
<dbReference type="PANTHER" id="PTHR36837:SF5">
    <property type="entry name" value="POLY-3-HYDROXYBUTYRATE SYNTHASE"/>
    <property type="match status" value="1"/>
</dbReference>
<evidence type="ECO:0000256" key="3">
    <source>
        <dbReference type="ARBA" id="ARBA00022679"/>
    </source>
</evidence>
<reference evidence="8" key="1">
    <citation type="submission" date="2016-11" db="EMBL/GenBank/DDBJ databases">
        <title>Comparative genomic and phenotypic analysis of Granulibacter bethesdensis clinical isolates from patients with chronic granulomatous disease.</title>
        <authorList>
            <person name="Zarember K.A."/>
            <person name="Porcella S.F."/>
            <person name="Chu J."/>
            <person name="Ding L."/>
            <person name="Dahlstrom E."/>
            <person name="Barbian K."/>
            <person name="Martens C."/>
            <person name="Sykora L."/>
            <person name="Kramer S."/>
            <person name="Pettinato A.M."/>
            <person name="Hong H."/>
            <person name="Wald G."/>
            <person name="Berg L.J."/>
            <person name="Rogge L.S."/>
            <person name="Greenberg D.E."/>
            <person name="Falcone E.L."/>
            <person name="Neves J.F."/>
            <person name="Simoes M.J."/>
            <person name="Casal M."/>
            <person name="Rodriguez-Lopez F.C."/>
            <person name="Zelazny A."/>
            <person name="Gallin J.I."/>
            <person name="Holland S.M."/>
        </authorList>
    </citation>
    <scope>NUCLEOTIDE SEQUENCE [LARGE SCALE GENOMIC DNA]</scope>
    <source>
        <strain evidence="8">NIH9.1</strain>
    </source>
</reference>